<dbReference type="InterPro" id="IPR008928">
    <property type="entry name" value="6-hairpin_glycosidase_sf"/>
</dbReference>
<dbReference type="RefSeq" id="WP_210579013.1">
    <property type="nucleotide sequence ID" value="NZ_LK995474.1"/>
</dbReference>
<dbReference type="Gene3D" id="1.50.10.10">
    <property type="match status" value="1"/>
</dbReference>
<dbReference type="GO" id="GO:0005975">
    <property type="term" value="P:carbohydrate metabolic process"/>
    <property type="evidence" value="ECO:0007669"/>
    <property type="project" value="InterPro"/>
</dbReference>
<evidence type="ECO:0000313" key="3">
    <source>
        <dbReference type="EMBL" id="CED90529.1"/>
    </source>
</evidence>
<dbReference type="AlphaFoldDB" id="A0A1L7RIC0"/>
<dbReference type="PANTHER" id="PTHR15108">
    <property type="entry name" value="N-ACYLGLUCOSAMINE-2-EPIMERASE"/>
    <property type="match status" value="1"/>
</dbReference>
<dbReference type="EMBL" id="LK995474">
    <property type="protein sequence ID" value="CED90529.1"/>
    <property type="molecule type" value="Genomic_DNA"/>
</dbReference>
<keyword evidence="2" id="KW-0413">Isomerase</keyword>
<gene>
    <name evidence="3" type="ORF">AAM4_0634</name>
</gene>
<dbReference type="SUPFAM" id="SSF48208">
    <property type="entry name" value="Six-hairpin glycosidases"/>
    <property type="match status" value="1"/>
</dbReference>
<comment type="similarity">
    <text evidence="1">Belongs to the N-acylglucosamine 2-epimerase family.</text>
</comment>
<dbReference type="InterPro" id="IPR012341">
    <property type="entry name" value="6hp_glycosidase-like_sf"/>
</dbReference>
<reference evidence="3" key="1">
    <citation type="submission" date="2014-07" db="EMBL/GenBank/DDBJ databases">
        <authorList>
            <person name="Zhang J.E."/>
            <person name="Yang H."/>
            <person name="Guo J."/>
            <person name="Deng Z."/>
            <person name="Luo H."/>
            <person name="Luo M."/>
            <person name="Zhao B."/>
        </authorList>
    </citation>
    <scope>NUCLEOTIDE SEQUENCE</scope>
    <source>
        <strain evidence="3">AM4</strain>
    </source>
</reference>
<evidence type="ECO:0000256" key="2">
    <source>
        <dbReference type="ARBA" id="ARBA00023235"/>
    </source>
</evidence>
<name>A0A1L7RIC0_9ACTO</name>
<evidence type="ECO:0000256" key="1">
    <source>
        <dbReference type="ARBA" id="ARBA00008558"/>
    </source>
</evidence>
<dbReference type="Pfam" id="PF07221">
    <property type="entry name" value="GlcNAc_2-epim"/>
    <property type="match status" value="1"/>
</dbReference>
<dbReference type="GO" id="GO:0016853">
    <property type="term" value="F:isomerase activity"/>
    <property type="evidence" value="ECO:0007669"/>
    <property type="project" value="UniProtKB-KW"/>
</dbReference>
<proteinExistence type="inferred from homology"/>
<organism evidence="3">
    <name type="scientific">Actinomyces succiniciruminis</name>
    <dbReference type="NCBI Taxonomy" id="1522002"/>
    <lineage>
        <taxon>Bacteria</taxon>
        <taxon>Bacillati</taxon>
        <taxon>Actinomycetota</taxon>
        <taxon>Actinomycetes</taxon>
        <taxon>Actinomycetales</taxon>
        <taxon>Actinomycetaceae</taxon>
        <taxon>Actinomyces</taxon>
    </lineage>
</organism>
<accession>A0A1L7RIC0</accession>
<protein>
    <submittedName>
        <fullName evidence="3">N-acylglucosamine 2-epimerase</fullName>
    </submittedName>
</protein>
<sequence>MTTLMTRQFFDSEAWSLLAFGKRSRTEHGFGWLDDVGSIDATHGVQLWITGRMTHCFALGQLMGDPDCAALAEHGVARLLDGPLHDTVAGAWLSAVDIDGTPRPGNLVSYEHSFVILAAASALMAGVSRAQALLDAALLTFDRLWWDEAVGMVVDARDRHSLAVASYRGANANMHTVEALLAAYSATHDTTHLRRAARITDRIAREFATHDFRLPEHFDVGWNAVLDYNRDRPADAFRPYGSTVGHWLEWSRLMIQVRTACTAEGIGFDPLLDTIPGRMYRQALQEGWGVDGERGFVYTVDFAGRPVVHERMYWVLCEAIGAAETLRETTGDPSYDHDVDAYAAWARDYLIEAPGQWREELDANNRPSSITWSGKPDIYHALQAMLIGRLPITPSFAEGLLATGASPARSR</sequence>
<dbReference type="InterPro" id="IPR010819">
    <property type="entry name" value="AGE/CE"/>
</dbReference>